<dbReference type="GO" id="GO:0140359">
    <property type="term" value="F:ABC-type transporter activity"/>
    <property type="evidence" value="ECO:0007669"/>
    <property type="project" value="InterPro"/>
</dbReference>
<proteinExistence type="predicted"/>
<keyword evidence="6 9" id="KW-1133">Transmembrane helix</keyword>
<dbReference type="PROSITE" id="PS50893">
    <property type="entry name" value="ABC_TRANSPORTER_2"/>
    <property type="match status" value="2"/>
</dbReference>
<accession>A0A4Y7PHE3</accession>
<dbReference type="Pfam" id="PF14510">
    <property type="entry name" value="ABC_trans_N"/>
    <property type="match status" value="1"/>
</dbReference>
<dbReference type="Pfam" id="PF00005">
    <property type="entry name" value="ABC_tran"/>
    <property type="match status" value="2"/>
</dbReference>
<reference evidence="11 12" key="1">
    <citation type="submission" date="2018-06" db="EMBL/GenBank/DDBJ databases">
        <title>A transcriptomic atlas of mushroom development highlights an independent origin of complex multicellularity.</title>
        <authorList>
            <consortium name="DOE Joint Genome Institute"/>
            <person name="Krizsan K."/>
            <person name="Almasi E."/>
            <person name="Merenyi Z."/>
            <person name="Sahu N."/>
            <person name="Viragh M."/>
            <person name="Koszo T."/>
            <person name="Mondo S."/>
            <person name="Kiss B."/>
            <person name="Balint B."/>
            <person name="Kues U."/>
            <person name="Barry K."/>
            <person name="Hegedus J.C."/>
            <person name="Henrissat B."/>
            <person name="Johnson J."/>
            <person name="Lipzen A."/>
            <person name="Ohm R."/>
            <person name="Nagy I."/>
            <person name="Pangilinan J."/>
            <person name="Yan J."/>
            <person name="Xiong Y."/>
            <person name="Grigoriev I.V."/>
            <person name="Hibbett D.S."/>
            <person name="Nagy L.G."/>
        </authorList>
    </citation>
    <scope>NUCLEOTIDE SEQUENCE [LARGE SCALE GENOMIC DNA]</scope>
    <source>
        <strain evidence="11 12">SZMC22713</strain>
    </source>
</reference>
<dbReference type="GO" id="GO:0016020">
    <property type="term" value="C:membrane"/>
    <property type="evidence" value="ECO:0007669"/>
    <property type="project" value="UniProtKB-SubCell"/>
</dbReference>
<feature type="compositionally biased region" description="Polar residues" evidence="8">
    <location>
        <begin position="51"/>
        <end position="68"/>
    </location>
</feature>
<evidence type="ECO:0000256" key="4">
    <source>
        <dbReference type="ARBA" id="ARBA00022741"/>
    </source>
</evidence>
<keyword evidence="4" id="KW-0547">Nucleotide-binding</keyword>
<dbReference type="InterPro" id="IPR027417">
    <property type="entry name" value="P-loop_NTPase"/>
</dbReference>
<dbReference type="InterPro" id="IPR029481">
    <property type="entry name" value="ABC_trans_N"/>
</dbReference>
<evidence type="ECO:0000313" key="11">
    <source>
        <dbReference type="EMBL" id="TDL14894.1"/>
    </source>
</evidence>
<keyword evidence="5" id="KW-0067">ATP-binding</keyword>
<organism evidence="11 12">
    <name type="scientific">Rickenella mellea</name>
    <dbReference type="NCBI Taxonomy" id="50990"/>
    <lineage>
        <taxon>Eukaryota</taxon>
        <taxon>Fungi</taxon>
        <taxon>Dikarya</taxon>
        <taxon>Basidiomycota</taxon>
        <taxon>Agaricomycotina</taxon>
        <taxon>Agaricomycetes</taxon>
        <taxon>Hymenochaetales</taxon>
        <taxon>Rickenellaceae</taxon>
        <taxon>Rickenella</taxon>
    </lineage>
</organism>
<feature type="transmembrane region" description="Helical" evidence="9">
    <location>
        <begin position="835"/>
        <end position="853"/>
    </location>
</feature>
<feature type="region of interest" description="Disordered" evidence="8">
    <location>
        <begin position="389"/>
        <end position="411"/>
    </location>
</feature>
<dbReference type="Gene3D" id="3.40.50.300">
    <property type="entry name" value="P-loop containing nucleotide triphosphate hydrolases"/>
    <property type="match status" value="2"/>
</dbReference>
<dbReference type="SUPFAM" id="SSF52540">
    <property type="entry name" value="P-loop containing nucleoside triphosphate hydrolases"/>
    <property type="match status" value="2"/>
</dbReference>
<dbReference type="AlphaFoldDB" id="A0A4Y7PHE3"/>
<dbReference type="EMBL" id="ML170301">
    <property type="protein sequence ID" value="TDL14894.1"/>
    <property type="molecule type" value="Genomic_DNA"/>
</dbReference>
<dbReference type="GO" id="GO:0005524">
    <property type="term" value="F:ATP binding"/>
    <property type="evidence" value="ECO:0007669"/>
    <property type="project" value="UniProtKB-KW"/>
</dbReference>
<evidence type="ECO:0000256" key="6">
    <source>
        <dbReference type="ARBA" id="ARBA00022989"/>
    </source>
</evidence>
<keyword evidence="2" id="KW-0813">Transport</keyword>
<dbReference type="InterPro" id="IPR013525">
    <property type="entry name" value="ABC2_TM"/>
</dbReference>
<feature type="domain" description="ABC transporter" evidence="10">
    <location>
        <begin position="176"/>
        <end position="425"/>
    </location>
</feature>
<evidence type="ECO:0000259" key="10">
    <source>
        <dbReference type="PROSITE" id="PS50893"/>
    </source>
</evidence>
<evidence type="ECO:0000313" key="12">
    <source>
        <dbReference type="Proteomes" id="UP000294933"/>
    </source>
</evidence>
<gene>
    <name evidence="11" type="ORF">BD410DRAFT_809364</name>
</gene>
<dbReference type="InterPro" id="IPR003593">
    <property type="entry name" value="AAA+_ATPase"/>
</dbReference>
<dbReference type="InterPro" id="IPR003439">
    <property type="entry name" value="ABC_transporter-like_ATP-bd"/>
</dbReference>
<evidence type="ECO:0000256" key="3">
    <source>
        <dbReference type="ARBA" id="ARBA00022692"/>
    </source>
</evidence>
<evidence type="ECO:0000256" key="1">
    <source>
        <dbReference type="ARBA" id="ARBA00004141"/>
    </source>
</evidence>
<dbReference type="SMART" id="SM00382">
    <property type="entry name" value="AAA"/>
    <property type="match status" value="2"/>
</dbReference>
<dbReference type="VEuPathDB" id="FungiDB:BD410DRAFT_809364"/>
<sequence length="864" mass="95645">MSLRWPARTYVTMMTARRIVAALRRTGMGSESLIPPPSPKATVMFQNEKSTFQPQAVSSNDWPSSNHPSAREAEAEVVSLARTLTGQSHGSQRHEEDGEHADNPFLGIEDPALDPLSDKFDPVRWTKSILQIQSNDPDGYPHHTAAVSFSDLNVYGYGKSTDHQKTVGNYLLDIPGMVRNLFGSKGQRIDILQNFEGVVRESEMLVVLGRPGSGCSTLLKTIAGETHGLNITEHSHINYQGISFPRMHKQFRGEVVYNAENDVHFPNMTVGQTLSFAARARTPRTRLPGVSRERWAEHMKDVVMAIFGLTHTVNTKVGNDFIRGISGGERKRVSIAEVALSGSPLQCWDNSTRGLDSATALEFVKSYISSSKSKGEVLVFRKGHVPQMEKISDDKESGSNSTRSRDEPIKPNSVAAIQRQVATFHWEDVVYDIKIKGKPRRLLDHVDGWVKPGTLTALMGASGAGKTTLLDTLANRVTVGVVSGKMLIDGHERDSSFQRNTGYAQQQDLHLPTSTVREALMFSARLRQSRTIPDSEKAAYVEEVIHLLEMEKYADAVVGVTGEGLNVEQRKRLTIGVELVAKPGLLLFLDEPTSGLDSQTAWSICTLLRKLANNGQAILCTIHQPSAILFQSFDRLLLLQHGGQTVYYGDIGENSSTLINYFESQGAETCPPKANPAEWMLKIWQFMLYTSTFAHMLIAGIDSDLAAGNIAGLLYCLTFLSCGVLAGPSGPNSFPHFWIFMYRVSPFTYLVDSMLSVGVANAPATCSDIEVRHFEPPNGQTCGQYLQAYMRANDGSLANPNATSDCQFCEITTTNTFLSKVHSTFDLRWRNFGFLWAYIIFNIVAAMFFYWLARVPKGNRVKKQ</sequence>
<evidence type="ECO:0000256" key="9">
    <source>
        <dbReference type="SAM" id="Phobius"/>
    </source>
</evidence>
<keyword evidence="12" id="KW-1185">Reference proteome</keyword>
<keyword evidence="3 9" id="KW-0812">Transmembrane</keyword>
<dbReference type="OrthoDB" id="245989at2759"/>
<evidence type="ECO:0000256" key="8">
    <source>
        <dbReference type="SAM" id="MobiDB-lite"/>
    </source>
</evidence>
<name>A0A4Y7PHE3_9AGAM</name>
<protein>
    <submittedName>
        <fullName evidence="11">P-loop containing nucleoside triphosphate hydrolase protein</fullName>
    </submittedName>
</protein>
<keyword evidence="11" id="KW-0378">Hydrolase</keyword>
<evidence type="ECO:0000256" key="5">
    <source>
        <dbReference type="ARBA" id="ARBA00022840"/>
    </source>
</evidence>
<dbReference type="STRING" id="50990.A0A4Y7PHE3"/>
<dbReference type="Proteomes" id="UP000294933">
    <property type="component" value="Unassembled WGS sequence"/>
</dbReference>
<comment type="subcellular location">
    <subcellularLocation>
        <location evidence="1">Membrane</location>
        <topology evidence="1">Multi-pass membrane protein</topology>
    </subcellularLocation>
</comment>
<dbReference type="CDD" id="cd03232">
    <property type="entry name" value="ABCG_PDR_domain2"/>
    <property type="match status" value="1"/>
</dbReference>
<dbReference type="Pfam" id="PF01061">
    <property type="entry name" value="ABC2_membrane"/>
    <property type="match status" value="1"/>
</dbReference>
<dbReference type="InterPro" id="IPR017871">
    <property type="entry name" value="ABC_transporter-like_CS"/>
</dbReference>
<dbReference type="InterPro" id="IPR034003">
    <property type="entry name" value="ABCG_PDR_2"/>
</dbReference>
<keyword evidence="7 9" id="KW-0472">Membrane</keyword>
<feature type="compositionally biased region" description="Basic and acidic residues" evidence="8">
    <location>
        <begin position="390"/>
        <end position="409"/>
    </location>
</feature>
<feature type="region of interest" description="Disordered" evidence="8">
    <location>
        <begin position="51"/>
        <end position="74"/>
    </location>
</feature>
<feature type="domain" description="ABC transporter" evidence="10">
    <location>
        <begin position="424"/>
        <end position="667"/>
    </location>
</feature>
<dbReference type="GO" id="GO:0016887">
    <property type="term" value="F:ATP hydrolysis activity"/>
    <property type="evidence" value="ECO:0007669"/>
    <property type="project" value="InterPro"/>
</dbReference>
<dbReference type="PANTHER" id="PTHR19241">
    <property type="entry name" value="ATP-BINDING CASSETTE TRANSPORTER"/>
    <property type="match status" value="1"/>
</dbReference>
<dbReference type="FunFam" id="3.40.50.300:FF:000054">
    <property type="entry name" value="ABC multidrug transporter atrF"/>
    <property type="match status" value="1"/>
</dbReference>
<evidence type="ECO:0000256" key="2">
    <source>
        <dbReference type="ARBA" id="ARBA00022448"/>
    </source>
</evidence>
<dbReference type="PROSITE" id="PS00211">
    <property type="entry name" value="ABC_TRANSPORTER_1"/>
    <property type="match status" value="1"/>
</dbReference>
<evidence type="ECO:0000256" key="7">
    <source>
        <dbReference type="ARBA" id="ARBA00023136"/>
    </source>
</evidence>